<proteinExistence type="predicted"/>
<sequence>MSDLFGKHLKKQTARAKEKLLEGLGKAKATQDELFDQQAANMTKQAKQAEKFQRDLKAYGDALKTLVKTEKTLRDTVRELYEEDWPNKQHLTAISQTLDIHSDELEKSVNENLIGDVSNYVNQFSDLKNKIAKRGRKLVDYDHARNNYTSTKSSSKKGDDDPKVVKAAQEQQEAEKMYKEINRELLDQLPAVYDSRITFFVSTLQSLFNAQSLHQTESSRLNKTLVAELDGLGNAVESLRVPRGSMTPSSTNSQSRPSTPWTPQPFLTRKDRPPPATPQRTPKNVSGTATPASTDDVDEPVAQARMYPKLNATPNLAAEKDNTSNTSKSSTAPSPAPRSGVDTPSKGSHKSLNPFDESDDESNPFKEDLQGGAAKPEDTDKPVHISGPAGDSGTQVFHKVRATHKYTAQDTDELNFEAGEIIRVMEPADKSILDEGWLFGRKETDNSEGLFPANYTKPL</sequence>
<dbReference type="GO" id="GO:0005543">
    <property type="term" value="F:phospholipid binding"/>
    <property type="evidence" value="ECO:0007669"/>
    <property type="project" value="TreeGrafter"/>
</dbReference>
<evidence type="ECO:0000256" key="8">
    <source>
        <dbReference type="SAM" id="MobiDB-lite"/>
    </source>
</evidence>
<evidence type="ECO:0000313" key="12">
    <source>
        <dbReference type="Proteomes" id="UP000298663"/>
    </source>
</evidence>
<feature type="compositionally biased region" description="Basic and acidic residues" evidence="8">
    <location>
        <begin position="363"/>
        <end position="383"/>
    </location>
</feature>
<reference evidence="11 12" key="2">
    <citation type="journal article" date="2019" name="G3 (Bethesda)">
        <title>Hybrid Assembly of the Genome of the Entomopathogenic Nematode Steinernema carpocapsae Identifies the X-Chromosome.</title>
        <authorList>
            <person name="Serra L."/>
            <person name="Macchietto M."/>
            <person name="Macias-Munoz A."/>
            <person name="McGill C.J."/>
            <person name="Rodriguez I.M."/>
            <person name="Rodriguez B."/>
            <person name="Murad R."/>
            <person name="Mortazavi A."/>
        </authorList>
    </citation>
    <scope>NUCLEOTIDE SEQUENCE [LARGE SCALE GENOMIC DNA]</scope>
    <source>
        <strain evidence="11 12">ALL</strain>
    </source>
</reference>
<evidence type="ECO:0000259" key="10">
    <source>
        <dbReference type="PROSITE" id="PS51021"/>
    </source>
</evidence>
<comment type="caution">
    <text evidence="11">The sequence shown here is derived from an EMBL/GenBank/DDBJ whole genome shotgun (WGS) entry which is preliminary data.</text>
</comment>
<dbReference type="Gene3D" id="2.30.30.40">
    <property type="entry name" value="SH3 Domains"/>
    <property type="match status" value="1"/>
</dbReference>
<dbReference type="InterPro" id="IPR036028">
    <property type="entry name" value="SH3-like_dom_sf"/>
</dbReference>
<feature type="region of interest" description="Disordered" evidence="8">
    <location>
        <begin position="143"/>
        <end position="163"/>
    </location>
</feature>
<protein>
    <recommendedName>
        <fullName evidence="13">SH3 domain-containing protein</fullName>
    </recommendedName>
</protein>
<dbReference type="AlphaFoldDB" id="A0A4U5N3S4"/>
<evidence type="ECO:0000256" key="2">
    <source>
        <dbReference type="ARBA" id="ARBA00004496"/>
    </source>
</evidence>
<evidence type="ECO:0000256" key="1">
    <source>
        <dbReference type="ARBA" id="ARBA00004308"/>
    </source>
</evidence>
<dbReference type="SUPFAM" id="SSF50044">
    <property type="entry name" value="SH3-domain"/>
    <property type="match status" value="1"/>
</dbReference>
<keyword evidence="4" id="KW-0963">Cytoplasm</keyword>
<dbReference type="InterPro" id="IPR003005">
    <property type="entry name" value="Amphiphysin"/>
</dbReference>
<feature type="compositionally biased region" description="Low complexity" evidence="8">
    <location>
        <begin position="323"/>
        <end position="339"/>
    </location>
</feature>
<comment type="subcellular location">
    <subcellularLocation>
        <location evidence="2">Cytoplasm</location>
    </subcellularLocation>
    <subcellularLocation>
        <location evidence="1">Endomembrane system</location>
    </subcellularLocation>
</comment>
<dbReference type="Gene3D" id="1.20.1270.60">
    <property type="entry name" value="Arfaptin homology (AH) domain/BAR domain"/>
    <property type="match status" value="1"/>
</dbReference>
<evidence type="ECO:0000313" key="11">
    <source>
        <dbReference type="EMBL" id="TKR77117.1"/>
    </source>
</evidence>
<dbReference type="FunFam" id="1.20.1270.60:FF:000013">
    <property type="entry name" value="Amphiphysin isoform 2"/>
    <property type="match status" value="1"/>
</dbReference>
<dbReference type="PANTHER" id="PTHR46514:SF3">
    <property type="entry name" value="AMPHIPHYSIN"/>
    <property type="match status" value="1"/>
</dbReference>
<reference evidence="11 12" key="1">
    <citation type="journal article" date="2015" name="Genome Biol.">
        <title>Comparative genomics of Steinernema reveals deeply conserved gene regulatory networks.</title>
        <authorList>
            <person name="Dillman A.R."/>
            <person name="Macchietto M."/>
            <person name="Porter C.F."/>
            <person name="Rogers A."/>
            <person name="Williams B."/>
            <person name="Antoshechkin I."/>
            <person name="Lee M.M."/>
            <person name="Goodwin Z."/>
            <person name="Lu X."/>
            <person name="Lewis E.E."/>
            <person name="Goodrich-Blair H."/>
            <person name="Stock S.P."/>
            <person name="Adams B.J."/>
            <person name="Sternberg P.W."/>
            <person name="Mortazavi A."/>
        </authorList>
    </citation>
    <scope>NUCLEOTIDE SEQUENCE [LARGE SCALE GENOMIC DNA]</scope>
    <source>
        <strain evidence="11 12">ALL</strain>
    </source>
</reference>
<dbReference type="PRINTS" id="PR01251">
    <property type="entry name" value="AMPHIPHYSIN"/>
</dbReference>
<dbReference type="SUPFAM" id="SSF103657">
    <property type="entry name" value="BAR/IMD domain-like"/>
    <property type="match status" value="1"/>
</dbReference>
<dbReference type="PANTHER" id="PTHR46514">
    <property type="entry name" value="AMPHIPHYSIN"/>
    <property type="match status" value="1"/>
</dbReference>
<feature type="compositionally biased region" description="Polar residues" evidence="8">
    <location>
        <begin position="246"/>
        <end position="261"/>
    </location>
</feature>
<feature type="domain" description="BAR" evidence="10">
    <location>
        <begin position="20"/>
        <end position="238"/>
    </location>
</feature>
<dbReference type="SMART" id="SM00326">
    <property type="entry name" value="SH3"/>
    <property type="match status" value="1"/>
</dbReference>
<dbReference type="InterPro" id="IPR004148">
    <property type="entry name" value="BAR_dom"/>
</dbReference>
<feature type="compositionally biased region" description="Polar residues" evidence="8">
    <location>
        <begin position="278"/>
        <end position="293"/>
    </location>
</feature>
<keyword evidence="5" id="KW-0175">Coiled coil</keyword>
<dbReference type="Proteomes" id="UP000298663">
    <property type="component" value="Unassembled WGS sequence"/>
</dbReference>
<keyword evidence="3 7" id="KW-0728">SH3 domain</keyword>
<dbReference type="InterPro" id="IPR027267">
    <property type="entry name" value="AH/BAR_dom_sf"/>
</dbReference>
<dbReference type="SMART" id="SM00721">
    <property type="entry name" value="BAR"/>
    <property type="match status" value="1"/>
</dbReference>
<feature type="domain" description="SH3" evidence="9">
    <location>
        <begin position="395"/>
        <end position="459"/>
    </location>
</feature>
<evidence type="ECO:0000256" key="4">
    <source>
        <dbReference type="ARBA" id="ARBA00022490"/>
    </source>
</evidence>
<name>A0A4U5N3S4_STECR</name>
<evidence type="ECO:0000256" key="7">
    <source>
        <dbReference type="PROSITE-ProRule" id="PRU00192"/>
    </source>
</evidence>
<evidence type="ECO:0000256" key="6">
    <source>
        <dbReference type="ARBA" id="ARBA00023136"/>
    </source>
</evidence>
<dbReference type="InterPro" id="IPR001452">
    <property type="entry name" value="SH3_domain"/>
</dbReference>
<evidence type="ECO:0000256" key="5">
    <source>
        <dbReference type="ARBA" id="ARBA00023054"/>
    </source>
</evidence>
<gene>
    <name evidence="11" type="ORF">L596_018146</name>
</gene>
<organism evidence="11 12">
    <name type="scientific">Steinernema carpocapsae</name>
    <name type="common">Entomopathogenic nematode</name>
    <dbReference type="NCBI Taxonomy" id="34508"/>
    <lineage>
        <taxon>Eukaryota</taxon>
        <taxon>Metazoa</taxon>
        <taxon>Ecdysozoa</taxon>
        <taxon>Nematoda</taxon>
        <taxon>Chromadorea</taxon>
        <taxon>Rhabditida</taxon>
        <taxon>Tylenchina</taxon>
        <taxon>Panagrolaimomorpha</taxon>
        <taxon>Strongyloidoidea</taxon>
        <taxon>Steinernematidae</taxon>
        <taxon>Steinernema</taxon>
    </lineage>
</organism>
<evidence type="ECO:0000256" key="3">
    <source>
        <dbReference type="ARBA" id="ARBA00022443"/>
    </source>
</evidence>
<evidence type="ECO:0000259" key="9">
    <source>
        <dbReference type="PROSITE" id="PS50002"/>
    </source>
</evidence>
<dbReference type="EMBL" id="AZBU02000005">
    <property type="protein sequence ID" value="TKR77117.1"/>
    <property type="molecule type" value="Genomic_DNA"/>
</dbReference>
<dbReference type="Pfam" id="PF14604">
    <property type="entry name" value="SH3_9"/>
    <property type="match status" value="1"/>
</dbReference>
<accession>A0A4U5N3S4</accession>
<feature type="region of interest" description="Disordered" evidence="8">
    <location>
        <begin position="237"/>
        <end position="396"/>
    </location>
</feature>
<dbReference type="STRING" id="34508.A0A4U5N3S4"/>
<dbReference type="PROSITE" id="PS51021">
    <property type="entry name" value="BAR"/>
    <property type="match status" value="1"/>
</dbReference>
<dbReference type="GO" id="GO:0005886">
    <property type="term" value="C:plasma membrane"/>
    <property type="evidence" value="ECO:0007669"/>
    <property type="project" value="TreeGrafter"/>
</dbReference>
<dbReference type="GO" id="GO:0005737">
    <property type="term" value="C:cytoplasm"/>
    <property type="evidence" value="ECO:0007669"/>
    <property type="project" value="UniProtKB-SubCell"/>
</dbReference>
<evidence type="ECO:0008006" key="13">
    <source>
        <dbReference type="Google" id="ProtNLM"/>
    </source>
</evidence>
<dbReference type="OrthoDB" id="446293at2759"/>
<keyword evidence="12" id="KW-1185">Reference proteome</keyword>
<dbReference type="Pfam" id="PF03114">
    <property type="entry name" value="BAR"/>
    <property type="match status" value="1"/>
</dbReference>
<dbReference type="GO" id="GO:0012505">
    <property type="term" value="C:endomembrane system"/>
    <property type="evidence" value="ECO:0007669"/>
    <property type="project" value="UniProtKB-SubCell"/>
</dbReference>
<dbReference type="PROSITE" id="PS50002">
    <property type="entry name" value="SH3"/>
    <property type="match status" value="1"/>
</dbReference>
<keyword evidence="6" id="KW-0472">Membrane</keyword>